<sequence>MKTKKLKTAGFALLILFLYFLVFVFMTYPLILRFSSAIPGNGGDQYLMTWFFWEFYHYVFVLHRFPYFTHLVYYPFGVPLYVTTDMPVNSFIASVIYYFSHNLLLAFNIIFLLSSLLNGYFAYLLAKDVLKNKTASFFAGLIFAFSPVLIEQMRWGDINIWSCYGIPLYILFFNRLYKEPKTKNAVGAAAGLFLATYAGFYEFTAMLLVYSLFFIVYRFIEENYKTGKEKPHYVEKAQSGASGKIRETFLAGLTCADIKQRFLNNIRGNRIFNRKYIKSLLLMTGLFVLVSSPFLFPAVYYVYLKPGILELNPTLFWTKAYSSTFINLFIPPFFNHALLPLTKAIYFNKFYPIIDRGMNSNNFLGYVPILFFTAGIYYYFKLKKKSGLKIYNINKSIENKSIEPLNSSGVKNIGNIENNIDNNKIKNNGIKNQPETENNIYKNAEKEIDKDELDNFKFYLTAFIFFLLMALSPLIHIADNIRVFDPFVYILDILPVIKDVQESGRYMIIGMLFFGICAGFGLKYFLESVKSNPEMLYKYNLSRYIINKIQDRKSKKTEKSKETGMPIKTETSKKTGIEKNINNTGKNSKNLYDKISYISFIAAVFIFTIAGYSSFGFEMRDFKITKGIYKLKKAPYGPVLVIPFIQGGFKMYQQTIYQKPMYAGYVIRYGFHNLYKKYLPYRFYDAYGENYKTNYNQVDIYRLGMPNYLIRNFKYLKILKVKYLLILKNRLDGYAGVYNDAANPNYTDGKKHQNNRDIHNSLNGTDGKNIVKRIVYGSAVKRNLTPLEIKQKSLYYINKFIKAEKGKVGVLYNGKNIMILILK</sequence>
<comment type="caution">
    <text evidence="2">The sequence shown here is derived from an EMBL/GenBank/DDBJ whole genome shotgun (WGS) entry which is preliminary data.</text>
</comment>
<feature type="transmembrane region" description="Helical" evidence="1">
    <location>
        <begin position="458"/>
        <end position="478"/>
    </location>
</feature>
<dbReference type="Proteomes" id="UP000316562">
    <property type="component" value="Unassembled WGS sequence"/>
</dbReference>
<evidence type="ECO:0000256" key="1">
    <source>
        <dbReference type="SAM" id="Phobius"/>
    </source>
</evidence>
<dbReference type="EMBL" id="SGBC01000003">
    <property type="protein sequence ID" value="RZD16052.1"/>
    <property type="molecule type" value="Genomic_DNA"/>
</dbReference>
<dbReference type="AlphaFoldDB" id="A0A519BFK7"/>
<name>A0A519BFK7_ACIG2</name>
<evidence type="ECO:0000313" key="2">
    <source>
        <dbReference type="EMBL" id="RZD16052.1"/>
    </source>
</evidence>
<feature type="transmembrane region" description="Helical" evidence="1">
    <location>
        <begin position="506"/>
        <end position="526"/>
    </location>
</feature>
<feature type="transmembrane region" description="Helical" evidence="1">
    <location>
        <begin position="363"/>
        <end position="380"/>
    </location>
</feature>
<feature type="transmembrane region" description="Helical" evidence="1">
    <location>
        <begin position="12"/>
        <end position="35"/>
    </location>
</feature>
<organism evidence="2 3">
    <name type="scientific">Acididesulfobacter guangdongensis</name>
    <dbReference type="NCBI Taxonomy" id="2597225"/>
    <lineage>
        <taxon>Bacteria</taxon>
        <taxon>Deltaproteobacteria</taxon>
        <taxon>Candidatus Acidulodesulfobacterales</taxon>
        <taxon>Candidatus Acididesulfobacter</taxon>
    </lineage>
</organism>
<proteinExistence type="predicted"/>
<feature type="transmembrane region" description="Helical" evidence="1">
    <location>
        <begin position="135"/>
        <end position="151"/>
    </location>
</feature>
<feature type="transmembrane region" description="Helical" evidence="1">
    <location>
        <begin position="197"/>
        <end position="220"/>
    </location>
</feature>
<gene>
    <name evidence="2" type="ORF">EVJ46_07620</name>
</gene>
<reference evidence="2 3" key="1">
    <citation type="journal article" date="2019" name="ISME J.">
        <title>Insights into ecological role of a new deltaproteobacterial order Candidatus Acidulodesulfobacterales by metagenomics and metatranscriptomics.</title>
        <authorList>
            <person name="Tan S."/>
            <person name="Liu J."/>
            <person name="Fang Y."/>
            <person name="Hedlund B.P."/>
            <person name="Lian Z.H."/>
            <person name="Huang L.Y."/>
            <person name="Li J.T."/>
            <person name="Huang L.N."/>
            <person name="Li W.J."/>
            <person name="Jiang H.C."/>
            <person name="Dong H.L."/>
            <person name="Shu W.S."/>
        </authorList>
    </citation>
    <scope>NUCLEOTIDE SEQUENCE [LARGE SCALE GENOMIC DNA]</scope>
    <source>
        <strain evidence="2">AP2</strain>
    </source>
</reference>
<keyword evidence="1" id="KW-0472">Membrane</keyword>
<feature type="transmembrane region" description="Helical" evidence="1">
    <location>
        <begin position="595"/>
        <end position="615"/>
    </location>
</feature>
<keyword evidence="1" id="KW-0812">Transmembrane</keyword>
<accession>A0A519BFK7</accession>
<feature type="transmembrane region" description="Helical" evidence="1">
    <location>
        <begin position="280"/>
        <end position="303"/>
    </location>
</feature>
<feature type="transmembrane region" description="Helical" evidence="1">
    <location>
        <begin position="103"/>
        <end position="123"/>
    </location>
</feature>
<evidence type="ECO:0000313" key="3">
    <source>
        <dbReference type="Proteomes" id="UP000316562"/>
    </source>
</evidence>
<feature type="transmembrane region" description="Helical" evidence="1">
    <location>
        <begin position="158"/>
        <end position="177"/>
    </location>
</feature>
<keyword evidence="1" id="KW-1133">Transmembrane helix</keyword>
<protein>
    <submittedName>
        <fullName evidence="2">Uncharacterized protein</fullName>
    </submittedName>
</protein>